<dbReference type="Pfam" id="PF02826">
    <property type="entry name" value="2-Hacid_dh_C"/>
    <property type="match status" value="1"/>
</dbReference>
<protein>
    <submittedName>
        <fullName evidence="7">DNA, contig: SP658</fullName>
    </submittedName>
</protein>
<dbReference type="PANTHER" id="PTHR10996:SF178">
    <property type="entry name" value="2-HYDROXYACID DEHYDROGENASE YGL185C-RELATED"/>
    <property type="match status" value="1"/>
</dbReference>
<evidence type="ECO:0000313" key="7">
    <source>
        <dbReference type="EMBL" id="GAN15501.1"/>
    </source>
</evidence>
<sequence>MGDMPHDLFLATQIPPALELALADHYTLYRDTPPATTRAMVGGGMMTVDRNLLDRLPELEIIAVHGVGHDGIDREAVAARGIRIAITPDVLTEDVADQAIALWLAVDRRIAANDRAMRMGNWTVPLGRRASGRRIGLFGLGRIGQAIARRAEPFGGEILYTARSAKPVAWHFVPDLATLAEESDVLILAAPGGPETKGVVDAAVLDRLGPDGVLVNIARGSLVDEEALIAALDAHRIAGAGLDVFADEPDVPYALRRMNHVVLSPHQGSATREGRAAMADMVVANLEAHFAGQEVPGLLG</sequence>
<dbReference type="SUPFAM" id="SSF51735">
    <property type="entry name" value="NAD(P)-binding Rossmann-fold domains"/>
    <property type="match status" value="1"/>
</dbReference>
<dbReference type="InterPro" id="IPR050223">
    <property type="entry name" value="D-isomer_2-hydroxyacid_DH"/>
</dbReference>
<dbReference type="Proteomes" id="UP000032025">
    <property type="component" value="Unassembled WGS sequence"/>
</dbReference>
<dbReference type="Pfam" id="PF00389">
    <property type="entry name" value="2-Hacid_dh"/>
    <property type="match status" value="1"/>
</dbReference>
<feature type="domain" description="D-isomer specific 2-hydroxyacid dehydrogenase catalytic" evidence="5">
    <location>
        <begin position="39"/>
        <end position="296"/>
    </location>
</feature>
<comment type="similarity">
    <text evidence="4">Belongs to the D-isomer specific 2-hydroxyacid dehydrogenase family.</text>
</comment>
<keyword evidence="1" id="KW-0521">NADP</keyword>
<dbReference type="InterPro" id="IPR006140">
    <property type="entry name" value="D-isomer_DH_NAD-bd"/>
</dbReference>
<evidence type="ECO:0000256" key="4">
    <source>
        <dbReference type="RuleBase" id="RU003719"/>
    </source>
</evidence>
<evidence type="ECO:0000256" key="1">
    <source>
        <dbReference type="ARBA" id="ARBA00022857"/>
    </source>
</evidence>
<reference evidence="7 8" key="1">
    <citation type="submission" date="2014-08" db="EMBL/GenBank/DDBJ databases">
        <title>Whole genome shotgun sequence of Sphingomonas paucimobilis NBRC 13935.</title>
        <authorList>
            <person name="Hosoyama A."/>
            <person name="Hashimoto M."/>
            <person name="Hosoyama Y."/>
            <person name="Noguchi M."/>
            <person name="Uohara A."/>
            <person name="Ohji S."/>
            <person name="Katano-Makiyama Y."/>
            <person name="Ichikawa N."/>
            <person name="Kimura A."/>
            <person name="Yamazoe A."/>
            <person name="Fujita N."/>
        </authorList>
    </citation>
    <scope>NUCLEOTIDE SEQUENCE [LARGE SCALE GENOMIC DNA]</scope>
    <source>
        <strain evidence="7 8">NBRC 13935</strain>
    </source>
</reference>
<gene>
    <name evidence="7" type="ORF">SP6_58_00560</name>
</gene>
<evidence type="ECO:0000256" key="3">
    <source>
        <dbReference type="ARBA" id="ARBA00023027"/>
    </source>
</evidence>
<dbReference type="FunFam" id="3.40.50.720:FF:000213">
    <property type="entry name" value="Putative 2-hydroxyacid dehydrogenase"/>
    <property type="match status" value="1"/>
</dbReference>
<evidence type="ECO:0000313" key="8">
    <source>
        <dbReference type="Proteomes" id="UP000032025"/>
    </source>
</evidence>
<accession>A0A0C9MY13</accession>
<keyword evidence="3" id="KW-0520">NAD</keyword>
<dbReference type="GO" id="GO:0030267">
    <property type="term" value="F:glyoxylate reductase (NADPH) activity"/>
    <property type="evidence" value="ECO:0007669"/>
    <property type="project" value="TreeGrafter"/>
</dbReference>
<evidence type="ECO:0000256" key="2">
    <source>
        <dbReference type="ARBA" id="ARBA00023002"/>
    </source>
</evidence>
<feature type="domain" description="D-isomer specific 2-hydroxyacid dehydrogenase NAD-binding" evidence="6">
    <location>
        <begin position="100"/>
        <end position="268"/>
    </location>
</feature>
<dbReference type="InterPro" id="IPR006139">
    <property type="entry name" value="D-isomer_2_OHA_DH_cat_dom"/>
</dbReference>
<name>A0A0C9MY13_SPHPI</name>
<dbReference type="PANTHER" id="PTHR10996">
    <property type="entry name" value="2-HYDROXYACID DEHYDROGENASE-RELATED"/>
    <property type="match status" value="1"/>
</dbReference>
<dbReference type="InterPro" id="IPR036291">
    <property type="entry name" value="NAD(P)-bd_dom_sf"/>
</dbReference>
<dbReference type="GO" id="GO:0016618">
    <property type="term" value="F:hydroxypyruvate reductase [NAD(P)H] activity"/>
    <property type="evidence" value="ECO:0007669"/>
    <property type="project" value="TreeGrafter"/>
</dbReference>
<comment type="caution">
    <text evidence="7">The sequence shown here is derived from an EMBL/GenBank/DDBJ whole genome shotgun (WGS) entry which is preliminary data.</text>
</comment>
<proteinExistence type="inferred from homology"/>
<evidence type="ECO:0000259" key="6">
    <source>
        <dbReference type="Pfam" id="PF02826"/>
    </source>
</evidence>
<organism evidence="7 8">
    <name type="scientific">Sphingomonas paucimobilis NBRC 13935</name>
    <dbReference type="NCBI Taxonomy" id="1219050"/>
    <lineage>
        <taxon>Bacteria</taxon>
        <taxon>Pseudomonadati</taxon>
        <taxon>Pseudomonadota</taxon>
        <taxon>Alphaproteobacteria</taxon>
        <taxon>Sphingomonadales</taxon>
        <taxon>Sphingomonadaceae</taxon>
        <taxon>Sphingomonas</taxon>
    </lineage>
</organism>
<keyword evidence="2 4" id="KW-0560">Oxidoreductase</keyword>
<dbReference type="CDD" id="cd12156">
    <property type="entry name" value="HPPR"/>
    <property type="match status" value="1"/>
</dbReference>
<keyword evidence="8" id="KW-1185">Reference proteome</keyword>
<dbReference type="AlphaFoldDB" id="A0A0C9MY13"/>
<evidence type="ECO:0000259" key="5">
    <source>
        <dbReference type="Pfam" id="PF00389"/>
    </source>
</evidence>
<dbReference type="GO" id="GO:0005829">
    <property type="term" value="C:cytosol"/>
    <property type="evidence" value="ECO:0007669"/>
    <property type="project" value="TreeGrafter"/>
</dbReference>
<dbReference type="SUPFAM" id="SSF52283">
    <property type="entry name" value="Formate/glycerate dehydrogenase catalytic domain-like"/>
    <property type="match status" value="1"/>
</dbReference>
<dbReference type="EMBL" id="BBJS01000058">
    <property type="protein sequence ID" value="GAN15501.1"/>
    <property type="molecule type" value="Genomic_DNA"/>
</dbReference>
<dbReference type="Gene3D" id="3.40.50.720">
    <property type="entry name" value="NAD(P)-binding Rossmann-like Domain"/>
    <property type="match status" value="2"/>
</dbReference>
<dbReference type="GO" id="GO:0051287">
    <property type="term" value="F:NAD binding"/>
    <property type="evidence" value="ECO:0007669"/>
    <property type="project" value="InterPro"/>
</dbReference>
<dbReference type="RefSeq" id="WP_007407076.1">
    <property type="nucleotide sequence ID" value="NZ_BBJS01000058.1"/>
</dbReference>